<dbReference type="EMBL" id="CP003236">
    <property type="protein sequence ID" value="AFK55364.1"/>
    <property type="molecule type" value="Genomic_DNA"/>
</dbReference>
<dbReference type="PANTHER" id="PTHR43420">
    <property type="entry name" value="ACETYLTRANSFERASE"/>
    <property type="match status" value="1"/>
</dbReference>
<evidence type="ECO:0000256" key="1">
    <source>
        <dbReference type="ARBA" id="ARBA00022679"/>
    </source>
</evidence>
<dbReference type="HOGENOM" id="CLU_013985_23_2_5"/>
<sequence length="158" mass="16414">MTGTHDLAPATADTAPAMAALYARAFDAPWETQWSAGAIRDLLALPTVAAMILGSEPALSGMVMAQAAAGEAEILTIAVDPACRGRGLGRRLLDGAAIWAAARGADRLLLEVAVDNMPARALYLSAGFRIAGRRRGYYARGKAPAVDAEVMELPLVPA</sequence>
<dbReference type="InterPro" id="IPR050680">
    <property type="entry name" value="YpeA/RimI_acetyltransf"/>
</dbReference>
<organism evidence="4 5">
    <name type="scientific">Tistrella mobilis (strain KA081020-065)</name>
    <dbReference type="NCBI Taxonomy" id="1110502"/>
    <lineage>
        <taxon>Bacteria</taxon>
        <taxon>Pseudomonadati</taxon>
        <taxon>Pseudomonadota</taxon>
        <taxon>Alphaproteobacteria</taxon>
        <taxon>Geminicoccales</taxon>
        <taxon>Geminicoccaceae</taxon>
        <taxon>Tistrella</taxon>
    </lineage>
</organism>
<dbReference type="eggNOG" id="COG0456">
    <property type="taxonomic scope" value="Bacteria"/>
</dbReference>
<evidence type="ECO:0000259" key="3">
    <source>
        <dbReference type="PROSITE" id="PS51186"/>
    </source>
</evidence>
<name>I3TRH6_TISMK</name>
<dbReference type="Pfam" id="PF00583">
    <property type="entry name" value="Acetyltransf_1"/>
    <property type="match status" value="1"/>
</dbReference>
<dbReference type="SUPFAM" id="SSF55729">
    <property type="entry name" value="Acyl-CoA N-acyltransferases (Nat)"/>
    <property type="match status" value="1"/>
</dbReference>
<keyword evidence="5" id="KW-1185">Reference proteome</keyword>
<reference evidence="4 5" key="1">
    <citation type="journal article" date="2012" name="J. Am. Chem. Soc.">
        <title>Bacterial biosynthesis and maturation of the didemnin anti-cancer agents.</title>
        <authorList>
            <person name="Xu Y."/>
            <person name="Kersten R.D."/>
            <person name="Nam S.J."/>
            <person name="Lu L."/>
            <person name="Al-Suwailem A.M."/>
            <person name="Zheng H."/>
            <person name="Fenical W."/>
            <person name="Dorrestein P.C."/>
            <person name="Moore B.S."/>
            <person name="Qian P.Y."/>
        </authorList>
    </citation>
    <scope>NUCLEOTIDE SEQUENCE [LARGE SCALE GENOMIC DNA]</scope>
    <source>
        <strain evidence="4 5">KA081020-065</strain>
    </source>
</reference>
<proteinExistence type="predicted"/>
<keyword evidence="2" id="KW-0012">Acyltransferase</keyword>
<dbReference type="PROSITE" id="PS51186">
    <property type="entry name" value="GNAT"/>
    <property type="match status" value="1"/>
</dbReference>
<evidence type="ECO:0000313" key="4">
    <source>
        <dbReference type="EMBL" id="AFK55364.1"/>
    </source>
</evidence>
<dbReference type="PANTHER" id="PTHR43420:SF44">
    <property type="entry name" value="ACETYLTRANSFERASE YPEA"/>
    <property type="match status" value="1"/>
</dbReference>
<dbReference type="KEGG" id="tmo:TMO_3526"/>
<dbReference type="InterPro" id="IPR000182">
    <property type="entry name" value="GNAT_dom"/>
</dbReference>
<accession>I3TRH6</accession>
<protein>
    <submittedName>
        <fullName evidence="4">Ribosomal-protein-alanine acetyltransferase</fullName>
    </submittedName>
</protein>
<dbReference type="GO" id="GO:0016747">
    <property type="term" value="F:acyltransferase activity, transferring groups other than amino-acyl groups"/>
    <property type="evidence" value="ECO:0007669"/>
    <property type="project" value="InterPro"/>
</dbReference>
<gene>
    <name evidence="4" type="ordered locus">TMO_3526</name>
</gene>
<dbReference type="RefSeq" id="WP_014747041.1">
    <property type="nucleotide sequence ID" value="NC_017956.1"/>
</dbReference>
<dbReference type="InterPro" id="IPR016181">
    <property type="entry name" value="Acyl_CoA_acyltransferase"/>
</dbReference>
<feature type="domain" description="N-acetyltransferase" evidence="3">
    <location>
        <begin position="5"/>
        <end position="156"/>
    </location>
</feature>
<dbReference type="AlphaFoldDB" id="I3TRH6"/>
<dbReference type="Proteomes" id="UP000005258">
    <property type="component" value="Chromosome"/>
</dbReference>
<dbReference type="STRING" id="1110502.TMO_3526"/>
<evidence type="ECO:0000313" key="5">
    <source>
        <dbReference type="Proteomes" id="UP000005258"/>
    </source>
</evidence>
<evidence type="ECO:0000256" key="2">
    <source>
        <dbReference type="ARBA" id="ARBA00023315"/>
    </source>
</evidence>
<keyword evidence="1" id="KW-0808">Transferase</keyword>
<dbReference type="Gene3D" id="3.40.630.30">
    <property type="match status" value="1"/>
</dbReference>